<comment type="caution">
    <text evidence="7">The sequence shown here is derived from an EMBL/GenBank/DDBJ whole genome shotgun (WGS) entry which is preliminary data.</text>
</comment>
<evidence type="ECO:0000256" key="4">
    <source>
        <dbReference type="ARBA" id="ARBA00033751"/>
    </source>
</evidence>
<keyword evidence="1" id="KW-0479">Metal-binding</keyword>
<dbReference type="RefSeq" id="WP_032550955.1">
    <property type="nucleotide sequence ID" value="NZ_JFFR01000014.1"/>
</dbReference>
<dbReference type="GO" id="GO:0018741">
    <property type="term" value="F:linear primary-alkylsulfatase activity"/>
    <property type="evidence" value="ECO:0007669"/>
    <property type="project" value="InterPro"/>
</dbReference>
<evidence type="ECO:0000256" key="1">
    <source>
        <dbReference type="ARBA" id="ARBA00022723"/>
    </source>
</evidence>
<keyword evidence="5" id="KW-0732">Signal</keyword>
<evidence type="ECO:0000256" key="3">
    <source>
        <dbReference type="ARBA" id="ARBA00022833"/>
    </source>
</evidence>
<dbReference type="SMART" id="SM00849">
    <property type="entry name" value="Lactamase_B"/>
    <property type="match status" value="1"/>
</dbReference>
<dbReference type="InterPro" id="IPR036527">
    <property type="entry name" value="SCP2_sterol-bd_dom_sf"/>
</dbReference>
<evidence type="ECO:0000256" key="5">
    <source>
        <dbReference type="SAM" id="SignalP"/>
    </source>
</evidence>
<dbReference type="GO" id="GO:0030288">
    <property type="term" value="C:outer membrane-bounded periplasmic space"/>
    <property type="evidence" value="ECO:0007669"/>
    <property type="project" value="TreeGrafter"/>
</dbReference>
<keyword evidence="2" id="KW-0378">Hydrolase</keyword>
<dbReference type="SUPFAM" id="SSF55718">
    <property type="entry name" value="SCP-like"/>
    <property type="match status" value="1"/>
</dbReference>
<keyword evidence="3" id="KW-0862">Zinc</keyword>
<dbReference type="EMBL" id="JFFR01000014">
    <property type="protein sequence ID" value="KDN28745.1"/>
    <property type="molecule type" value="Genomic_DNA"/>
</dbReference>
<dbReference type="Gene3D" id="3.30.1050.10">
    <property type="entry name" value="SCP2 sterol-binding domain"/>
    <property type="match status" value="1"/>
</dbReference>
<dbReference type="InterPro" id="IPR029228">
    <property type="entry name" value="Alkyl_sulf_dimr"/>
</dbReference>
<dbReference type="GO" id="GO:0046872">
    <property type="term" value="F:metal ion binding"/>
    <property type="evidence" value="ECO:0007669"/>
    <property type="project" value="UniProtKB-KW"/>
</dbReference>
<keyword evidence="8" id="KW-1185">Reference proteome</keyword>
<dbReference type="InterPro" id="IPR001279">
    <property type="entry name" value="Metallo-B-lactamas"/>
</dbReference>
<dbReference type="InterPro" id="IPR036866">
    <property type="entry name" value="RibonucZ/Hydroxyglut_hydro"/>
</dbReference>
<evidence type="ECO:0000313" key="8">
    <source>
        <dbReference type="Proteomes" id="UP000027219"/>
    </source>
</evidence>
<dbReference type="InterPro" id="IPR044097">
    <property type="entry name" value="Bds1/SdsA1_MBL-fold"/>
</dbReference>
<evidence type="ECO:0000256" key="2">
    <source>
        <dbReference type="ARBA" id="ARBA00022801"/>
    </source>
</evidence>
<protein>
    <submittedName>
        <fullName evidence="7">Alkyl sulfatase</fullName>
    </submittedName>
</protein>
<dbReference type="InterPro" id="IPR038536">
    <property type="entry name" value="Alkyl/aryl-sulf_dimr_sf"/>
</dbReference>
<dbReference type="CDD" id="cd07710">
    <property type="entry name" value="arylsulfatase_Sdsa1-like_MBL-fold"/>
    <property type="match status" value="1"/>
</dbReference>
<proteinExistence type="inferred from homology"/>
<gene>
    <name evidence="7" type="ORF">VFDL14_00280</name>
</gene>
<dbReference type="PANTHER" id="PTHR43223">
    <property type="entry name" value="ALKYL/ARYL-SULFATASE"/>
    <property type="match status" value="1"/>
</dbReference>
<organism evidence="7 8">
    <name type="scientific">Vibrio fortis</name>
    <dbReference type="NCBI Taxonomy" id="212667"/>
    <lineage>
        <taxon>Bacteria</taxon>
        <taxon>Pseudomonadati</taxon>
        <taxon>Pseudomonadota</taxon>
        <taxon>Gammaproteobacteria</taxon>
        <taxon>Vibrionales</taxon>
        <taxon>Vibrionaceae</taxon>
        <taxon>Vibrio</taxon>
    </lineage>
</organism>
<dbReference type="GO" id="GO:0046983">
    <property type="term" value="F:protein dimerization activity"/>
    <property type="evidence" value="ECO:0007669"/>
    <property type="project" value="InterPro"/>
</dbReference>
<dbReference type="InterPro" id="IPR052195">
    <property type="entry name" value="Bact_Alkyl/Aryl-Sulfatase"/>
</dbReference>
<feature type="domain" description="Metallo-beta-lactamase" evidence="6">
    <location>
        <begin position="131"/>
        <end position="358"/>
    </location>
</feature>
<dbReference type="Pfam" id="PF14864">
    <property type="entry name" value="Alkyl_sulf_C"/>
    <property type="match status" value="1"/>
</dbReference>
<reference evidence="7 8" key="1">
    <citation type="submission" date="2014-02" db="EMBL/GenBank/DDBJ databases">
        <title>Vibrio fortis Dalian14 Genome Sequencing.</title>
        <authorList>
            <person name="Wang Y."/>
            <person name="Song L."/>
            <person name="Liu G."/>
            <person name="Ding J."/>
        </authorList>
    </citation>
    <scope>NUCLEOTIDE SEQUENCE [LARGE SCALE GENOMIC DNA]</scope>
    <source>
        <strain evidence="7 8">Dalian14</strain>
    </source>
</reference>
<dbReference type="Pfam" id="PF14863">
    <property type="entry name" value="Alkyl_sulf_dimr"/>
    <property type="match status" value="1"/>
</dbReference>
<name>A0A066UNX2_9VIBR</name>
<dbReference type="SUPFAM" id="SSF56281">
    <property type="entry name" value="Metallo-hydrolase/oxidoreductase"/>
    <property type="match status" value="1"/>
</dbReference>
<dbReference type="STRING" id="212667.VFDL14_00280"/>
<dbReference type="Gene3D" id="3.60.15.30">
    <property type="entry name" value="Metallo-beta-lactamase domain"/>
    <property type="match status" value="1"/>
</dbReference>
<comment type="similarity">
    <text evidence="4">Belongs to the metallo-beta-lactamase superfamily. Type III sulfatase family.</text>
</comment>
<feature type="chain" id="PRO_5001632327" evidence="5">
    <location>
        <begin position="23"/>
        <end position="680"/>
    </location>
</feature>
<evidence type="ECO:0000259" key="6">
    <source>
        <dbReference type="SMART" id="SM00849"/>
    </source>
</evidence>
<dbReference type="Proteomes" id="UP000027219">
    <property type="component" value="Unassembled WGS sequence"/>
</dbReference>
<dbReference type="GO" id="GO:0018909">
    <property type="term" value="P:dodecyl sulfate metabolic process"/>
    <property type="evidence" value="ECO:0007669"/>
    <property type="project" value="InterPro"/>
</dbReference>
<dbReference type="InterPro" id="IPR029229">
    <property type="entry name" value="Alkyl_sulf_C"/>
</dbReference>
<dbReference type="AlphaFoldDB" id="A0A066UNX2"/>
<dbReference type="Pfam" id="PF00753">
    <property type="entry name" value="Lactamase_B"/>
    <property type="match status" value="1"/>
</dbReference>
<accession>A0A066UNX2</accession>
<feature type="signal peptide" evidence="5">
    <location>
        <begin position="1"/>
        <end position="22"/>
    </location>
</feature>
<dbReference type="Gene3D" id="1.25.40.880">
    <property type="entry name" value="Alkyl sulfatase, dimerisation domain"/>
    <property type="match status" value="1"/>
</dbReference>
<sequence length="680" mass="75482">MKTTLNRSVLSLAIIVSFSATADNEYESIETYKGKPATEHTIAANNALAETLPWQDTSAFERSERGLIAAFGDHRVGELRNRMSHMNVDSIREDRPDTVNPSIWRQGQMNYASGGLYQVTDGVYQIRGADLSNMTIYRTDNGYLIHDPLLHDEVAEAAWNFAKQHLPAVNGEHKITGMIYSHTHADHFGGSRGIINTGDFVEGAPVIVPGDFIKEMADENIMAGNAMSRRAQYQYGQSLENDATGIVDNALGMGFGKGAVTLVTPTTEIVEREETRVIDGLEVHFINMPGAEAPVEIVNYVPAYRSLNTAELTYDGQHNIYTFRGAKVRDSLAWSKYLTELKMRFVDSGLVDNIHSAHSAPVWNNPETEENEIGHYMEMQRDNYSWLHNNSVRLANHGVKIGDVGRSIEEIVPESQKQNWASRGYHGSYSHNARAIVNLYLGYLDLNPVNINPLKSVDKSCTYVNAGGADNFYKSAKAHFDSGNYQEAGQLLNDLVLCEPTNIEYRELLADTFEQQGYQSETMAWRNSYLQGAVELRTNEIGESLKTASEDVIANTPTTNFLDLVGVQLNGPKAETAGLNFNMGIYHPDIEERHYIEVSNATFSHLPVTELGLESSIPALDTEIIIHKADLTKVITGETTLEALFESGQAGLRGDAKNLQDLASSLDKFDMKFDILPLNR</sequence>
<evidence type="ECO:0000313" key="7">
    <source>
        <dbReference type="EMBL" id="KDN28745.1"/>
    </source>
</evidence>
<dbReference type="PANTHER" id="PTHR43223:SF1">
    <property type="entry name" value="ALKYL_ARYL-SULFATASE BDS1"/>
    <property type="match status" value="1"/>
</dbReference>
<dbReference type="OrthoDB" id="9815874at2"/>